<accession>A0AAV7IEW2</accession>
<organism evidence="2 3">
    <name type="scientific">Cotesia glomerata</name>
    <name type="common">Lepidopteran parasitic wasp</name>
    <name type="synonym">Apanteles glomeratus</name>
    <dbReference type="NCBI Taxonomy" id="32391"/>
    <lineage>
        <taxon>Eukaryota</taxon>
        <taxon>Metazoa</taxon>
        <taxon>Ecdysozoa</taxon>
        <taxon>Arthropoda</taxon>
        <taxon>Hexapoda</taxon>
        <taxon>Insecta</taxon>
        <taxon>Pterygota</taxon>
        <taxon>Neoptera</taxon>
        <taxon>Endopterygota</taxon>
        <taxon>Hymenoptera</taxon>
        <taxon>Apocrita</taxon>
        <taxon>Ichneumonoidea</taxon>
        <taxon>Braconidae</taxon>
        <taxon>Microgastrinae</taxon>
        <taxon>Cotesia</taxon>
    </lineage>
</organism>
<keyword evidence="3" id="KW-1185">Reference proteome</keyword>
<sequence>MLDENAQIPLKTCYNYTKRKLENLSDDGMNLNKRYCENNINYDEDNDIALSVLSSDNDIEDDDSNQDPDDSNGSEDGGSDSETSESSDSIEITDNAQKLYIQHRVTKSCLTAILVMLHKMLPNSNNLPHSVFELFNYATDLTPSVTIIKHYYCQNCSSYLGIDELKLAEKLQSPSISNENNVITDITDGSEYRRINSRDDRGVYDLTLILNTDGISLSKSSKTNCWPLMITIAELPENLRSNFITPIGIWCDGKFKPTMNTFLKPFCDKLKNYYKEGIKWTNPRTGDEIVSKVVAPLIIADAPLSMKKCKTIEEKKNKSTYPFIEEGARLRQGRRMKKQALKAVASDGKCHVKGVKGHTVSS</sequence>
<evidence type="ECO:0000313" key="3">
    <source>
        <dbReference type="Proteomes" id="UP000826195"/>
    </source>
</evidence>
<dbReference type="Proteomes" id="UP000826195">
    <property type="component" value="Unassembled WGS sequence"/>
</dbReference>
<reference evidence="2 3" key="1">
    <citation type="journal article" date="2021" name="J. Hered.">
        <title>A chromosome-level genome assembly of the parasitoid wasp, Cotesia glomerata (Hymenoptera: Braconidae).</title>
        <authorList>
            <person name="Pinto B.J."/>
            <person name="Weis J.J."/>
            <person name="Gamble T."/>
            <person name="Ode P.J."/>
            <person name="Paul R."/>
            <person name="Zaspel J.M."/>
        </authorList>
    </citation>
    <scope>NUCLEOTIDE SEQUENCE [LARGE SCALE GENOMIC DNA]</scope>
    <source>
        <strain evidence="2">CgM1</strain>
    </source>
</reference>
<feature type="region of interest" description="Disordered" evidence="1">
    <location>
        <begin position="56"/>
        <end position="91"/>
    </location>
</feature>
<name>A0AAV7IEW2_COTGL</name>
<gene>
    <name evidence="2" type="ORF">KQX54_014655</name>
</gene>
<dbReference type="AlphaFoldDB" id="A0AAV7IEW2"/>
<dbReference type="EMBL" id="JAHXZJ010001864">
    <property type="protein sequence ID" value="KAH0549827.1"/>
    <property type="molecule type" value="Genomic_DNA"/>
</dbReference>
<evidence type="ECO:0000313" key="2">
    <source>
        <dbReference type="EMBL" id="KAH0549827.1"/>
    </source>
</evidence>
<comment type="caution">
    <text evidence="2">The sequence shown here is derived from an EMBL/GenBank/DDBJ whole genome shotgun (WGS) entry which is preliminary data.</text>
</comment>
<feature type="compositionally biased region" description="Acidic residues" evidence="1">
    <location>
        <begin position="57"/>
        <end position="85"/>
    </location>
</feature>
<evidence type="ECO:0000256" key="1">
    <source>
        <dbReference type="SAM" id="MobiDB-lite"/>
    </source>
</evidence>
<protein>
    <submittedName>
        <fullName evidence="2">Uncharacterized protein</fullName>
    </submittedName>
</protein>
<proteinExistence type="predicted"/>